<dbReference type="Pfam" id="PF02885">
    <property type="entry name" value="Glycos_trans_3N"/>
    <property type="match status" value="1"/>
</dbReference>
<comment type="caution">
    <text evidence="8">The sequence shown here is derived from an EMBL/GenBank/DDBJ whole genome shotgun (WGS) entry which is preliminary data.</text>
</comment>
<dbReference type="RefSeq" id="WP_223403730.1">
    <property type="nucleotide sequence ID" value="NZ_JAGSHT010000005.1"/>
</dbReference>
<comment type="function">
    <text evidence="5">Catalyzes the transfer of the phosphoribosyl group of 5-phosphorylribose-1-pyrophosphate (PRPP) to anthranilate to yield N-(5'-phosphoribosyl)-anthranilate (PRA).</text>
</comment>
<comment type="catalytic activity">
    <reaction evidence="5">
        <text>N-(5-phospho-beta-D-ribosyl)anthranilate + diphosphate = 5-phospho-alpha-D-ribose 1-diphosphate + anthranilate</text>
        <dbReference type="Rhea" id="RHEA:11768"/>
        <dbReference type="ChEBI" id="CHEBI:16567"/>
        <dbReference type="ChEBI" id="CHEBI:18277"/>
        <dbReference type="ChEBI" id="CHEBI:33019"/>
        <dbReference type="ChEBI" id="CHEBI:58017"/>
        <dbReference type="EC" id="2.4.2.18"/>
    </reaction>
</comment>
<comment type="caution">
    <text evidence="5">Lacks conserved residue(s) required for the propagation of feature annotation.</text>
</comment>
<dbReference type="HAMAP" id="MF_00211">
    <property type="entry name" value="TrpD"/>
    <property type="match status" value="1"/>
</dbReference>
<dbReference type="EMBL" id="JAGSHT010000005">
    <property type="protein sequence ID" value="MBZ2195621.1"/>
    <property type="molecule type" value="Genomic_DNA"/>
</dbReference>
<dbReference type="PANTHER" id="PTHR43285">
    <property type="entry name" value="ANTHRANILATE PHOSPHORIBOSYLTRANSFERASE"/>
    <property type="match status" value="1"/>
</dbReference>
<dbReference type="Proteomes" id="UP000826651">
    <property type="component" value="Unassembled WGS sequence"/>
</dbReference>
<evidence type="ECO:0000259" key="7">
    <source>
        <dbReference type="Pfam" id="PF02885"/>
    </source>
</evidence>
<keyword evidence="1 5" id="KW-0328">Glycosyltransferase</keyword>
<comment type="pathway">
    <text evidence="5">Amino-acid biosynthesis; L-tryptophan biosynthesis; L-tryptophan from chorismate: step 2/5.</text>
</comment>
<evidence type="ECO:0000313" key="8">
    <source>
        <dbReference type="EMBL" id="MBZ2195621.1"/>
    </source>
</evidence>
<organism evidence="8 9">
    <name type="scientific">Occultella gossypii</name>
    <dbReference type="NCBI Taxonomy" id="2800820"/>
    <lineage>
        <taxon>Bacteria</taxon>
        <taxon>Bacillati</taxon>
        <taxon>Actinomycetota</taxon>
        <taxon>Actinomycetes</taxon>
        <taxon>Micrococcales</taxon>
        <taxon>Ruaniaceae</taxon>
        <taxon>Occultella</taxon>
    </lineage>
</organism>
<evidence type="ECO:0000256" key="5">
    <source>
        <dbReference type="HAMAP-Rule" id="MF_00211"/>
    </source>
</evidence>
<dbReference type="Gene3D" id="1.20.970.10">
    <property type="entry name" value="Transferase, Pyrimidine Nucleoside Phosphorylase, Chain C"/>
    <property type="match status" value="1"/>
</dbReference>
<feature type="binding site" evidence="5">
    <location>
        <position position="233"/>
    </location>
    <ligand>
        <name>Mg(2+)</name>
        <dbReference type="ChEBI" id="CHEBI:18420"/>
        <label>2</label>
    </ligand>
</feature>
<keyword evidence="9" id="KW-1185">Reference proteome</keyword>
<feature type="binding site" evidence="5">
    <location>
        <position position="175"/>
    </location>
    <ligand>
        <name>anthranilate</name>
        <dbReference type="ChEBI" id="CHEBI:16567"/>
        <label>2</label>
    </ligand>
</feature>
<evidence type="ECO:0000259" key="6">
    <source>
        <dbReference type="Pfam" id="PF00591"/>
    </source>
</evidence>
<dbReference type="InterPro" id="IPR036320">
    <property type="entry name" value="Glycosyl_Trfase_fam3_N_dom_sf"/>
</dbReference>
<evidence type="ECO:0000313" key="9">
    <source>
        <dbReference type="Proteomes" id="UP000826651"/>
    </source>
</evidence>
<evidence type="ECO:0000256" key="3">
    <source>
        <dbReference type="ARBA" id="ARBA00022822"/>
    </source>
</evidence>
<gene>
    <name evidence="5 8" type="primary">trpD</name>
    <name evidence="8" type="ORF">KCQ71_05610</name>
</gene>
<feature type="binding site" evidence="5">
    <location>
        <position position="129"/>
    </location>
    <ligand>
        <name>5-phospho-alpha-D-ribose 1-diphosphate</name>
        <dbReference type="ChEBI" id="CHEBI:58017"/>
    </ligand>
</feature>
<dbReference type="InterPro" id="IPR035902">
    <property type="entry name" value="Nuc_phospho_transferase"/>
</dbReference>
<feature type="binding site" evidence="5">
    <location>
        <position position="101"/>
    </location>
    <ligand>
        <name>Mg(2+)</name>
        <dbReference type="ChEBI" id="CHEBI:18420"/>
        <label>1</label>
    </ligand>
</feature>
<feature type="binding site" evidence="5">
    <location>
        <position position="120"/>
    </location>
    <ligand>
        <name>anthranilate</name>
        <dbReference type="ChEBI" id="CHEBI:16567"/>
        <label>1</label>
    </ligand>
</feature>
<feature type="binding site" evidence="5">
    <location>
        <begin position="117"/>
        <end position="125"/>
    </location>
    <ligand>
        <name>5-phospho-alpha-D-ribose 1-diphosphate</name>
        <dbReference type="ChEBI" id="CHEBI:58017"/>
    </ligand>
</feature>
<dbReference type="EC" id="2.4.2.18" evidence="5"/>
<feature type="binding site" evidence="5">
    <location>
        <position position="89"/>
    </location>
    <ligand>
        <name>anthranilate</name>
        <dbReference type="ChEBI" id="CHEBI:16567"/>
        <label>1</label>
    </ligand>
</feature>
<feature type="binding site" evidence="5">
    <location>
        <position position="234"/>
    </location>
    <ligand>
        <name>Mg(2+)</name>
        <dbReference type="ChEBI" id="CHEBI:18420"/>
        <label>1</label>
    </ligand>
</feature>
<dbReference type="SUPFAM" id="SSF52418">
    <property type="entry name" value="Nucleoside phosphorylase/phosphoribosyltransferase catalytic domain"/>
    <property type="match status" value="1"/>
</dbReference>
<feature type="binding site" evidence="5">
    <location>
        <begin position="92"/>
        <end position="93"/>
    </location>
    <ligand>
        <name>5-phospho-alpha-D-ribose 1-diphosphate</name>
        <dbReference type="ChEBI" id="CHEBI:58017"/>
    </ligand>
</feature>
<keyword evidence="5" id="KW-0028">Amino-acid biosynthesis</keyword>
<dbReference type="GO" id="GO:0004048">
    <property type="term" value="F:anthranilate phosphoribosyltransferase activity"/>
    <property type="evidence" value="ECO:0007669"/>
    <property type="project" value="UniProtKB-EC"/>
</dbReference>
<keyword evidence="3 5" id="KW-0822">Tryptophan biosynthesis</keyword>
<dbReference type="Gene3D" id="3.40.1030.10">
    <property type="entry name" value="Nucleoside phosphorylase/phosphoribosyltransferase catalytic domain"/>
    <property type="match status" value="1"/>
</dbReference>
<dbReference type="InterPro" id="IPR005940">
    <property type="entry name" value="Anthranilate_Pribosyl_Tfrase"/>
</dbReference>
<sequence>MTVPSADEGRSWPDLIVRLLGGSDLSAAETSWAMDEVMSGNTAPATLAGFLVALAAKGETVPEVRGLADSMISHAVPIDVPGDAVDIVGTGGDRHRSVNISTMAAIVVAGAGVRVVKHGNRASSSASGSADVLEALGVRLDLDPAAASRVVAEAGITFLFANHYHPAMRHAAVARRDLGVPTAFNVLGPLTNPAQPRAGAIGVGNARMAPIMAGVFAERGTSALVFRSEDGLDELATTAPAKVWEVTATTGGLVREHEVDPVRAFGMARATLDDIRGADATFNAGVARDLLAGRTGAVRDAVLLNAAAALVADGRRPGTADGDLLDRLSAGLALGAASIDDGAAAAVLERWITVSNA</sequence>
<feature type="binding site" evidence="5">
    <location>
        <begin position="99"/>
        <end position="102"/>
    </location>
    <ligand>
        <name>5-phospho-alpha-D-ribose 1-diphosphate</name>
        <dbReference type="ChEBI" id="CHEBI:58017"/>
    </ligand>
</feature>
<keyword evidence="2 5" id="KW-0808">Transferase</keyword>
<feature type="domain" description="Glycosyl transferase family 3" evidence="6">
    <location>
        <begin position="83"/>
        <end position="344"/>
    </location>
</feature>
<feature type="binding site" evidence="5">
    <location>
        <position position="97"/>
    </location>
    <ligand>
        <name>5-phospho-alpha-D-ribose 1-diphosphate</name>
        <dbReference type="ChEBI" id="CHEBI:58017"/>
    </ligand>
</feature>
<dbReference type="InterPro" id="IPR017459">
    <property type="entry name" value="Glycosyl_Trfase_fam3_N_dom"/>
</dbReference>
<dbReference type="NCBIfam" id="TIGR01245">
    <property type="entry name" value="trpD"/>
    <property type="match status" value="1"/>
</dbReference>
<feature type="domain" description="Glycosyl transferase family 3 N-terminal" evidence="7">
    <location>
        <begin position="14"/>
        <end position="75"/>
    </location>
</feature>
<feature type="binding site" evidence="5">
    <location>
        <position position="234"/>
    </location>
    <ligand>
        <name>Mg(2+)</name>
        <dbReference type="ChEBI" id="CHEBI:18420"/>
        <label>2</label>
    </ligand>
</feature>
<keyword evidence="4 5" id="KW-0057">Aromatic amino acid biosynthesis</keyword>
<evidence type="ECO:0000256" key="1">
    <source>
        <dbReference type="ARBA" id="ARBA00022676"/>
    </source>
</evidence>
<proteinExistence type="inferred from homology"/>
<dbReference type="Pfam" id="PF00591">
    <property type="entry name" value="Glycos_transf_3"/>
    <property type="match status" value="1"/>
</dbReference>
<comment type="subunit">
    <text evidence="5">Homodimer.</text>
</comment>
<dbReference type="InterPro" id="IPR000312">
    <property type="entry name" value="Glycosyl_Trfase_fam3"/>
</dbReference>
<comment type="similarity">
    <text evidence="5">Belongs to the anthranilate phosphoribosyltransferase family.</text>
</comment>
<reference evidence="8 9" key="1">
    <citation type="submission" date="2021-04" db="EMBL/GenBank/DDBJ databases">
        <title>Ruania sp. nov., isolated from sandy soil of mangrove forest.</title>
        <authorList>
            <person name="Ge X."/>
            <person name="Huang R."/>
            <person name="Liu W."/>
        </authorList>
    </citation>
    <scope>NUCLEOTIDE SEQUENCE [LARGE SCALE GENOMIC DNA]</scope>
    <source>
        <strain evidence="8 9">N2-46</strain>
    </source>
</reference>
<evidence type="ECO:0000256" key="2">
    <source>
        <dbReference type="ARBA" id="ARBA00022679"/>
    </source>
</evidence>
<dbReference type="PANTHER" id="PTHR43285:SF2">
    <property type="entry name" value="ANTHRANILATE PHOSPHORIBOSYLTRANSFERASE"/>
    <property type="match status" value="1"/>
</dbReference>
<dbReference type="SUPFAM" id="SSF47648">
    <property type="entry name" value="Nucleoside phosphorylase/phosphoribosyltransferase N-terminal domain"/>
    <property type="match status" value="1"/>
</dbReference>
<name>A0ABS7S5J6_9MICO</name>
<protein>
    <recommendedName>
        <fullName evidence="5">Anthranilate phosphoribosyltransferase</fullName>
        <ecNumber evidence="5">2.4.2.18</ecNumber>
    </recommendedName>
</protein>
<keyword evidence="5" id="KW-0479">Metal-binding</keyword>
<accession>A0ABS7S5J6</accession>
<keyword evidence="5" id="KW-0460">Magnesium</keyword>
<feature type="binding site" evidence="5">
    <location>
        <position position="89"/>
    </location>
    <ligand>
        <name>5-phospho-alpha-D-ribose 1-diphosphate</name>
        <dbReference type="ChEBI" id="CHEBI:58017"/>
    </ligand>
</feature>
<evidence type="ECO:0000256" key="4">
    <source>
        <dbReference type="ARBA" id="ARBA00023141"/>
    </source>
</evidence>
<comment type="cofactor">
    <cofactor evidence="5">
        <name>Mg(2+)</name>
        <dbReference type="ChEBI" id="CHEBI:18420"/>
    </cofactor>
    <text evidence="5">Binds 2 magnesium ions per monomer.</text>
</comment>